<dbReference type="OMA" id="MNVVFKS"/>
<name>G3VYS4_SARHA</name>
<dbReference type="InterPro" id="IPR040721">
    <property type="entry name" value="DUF5520"/>
</dbReference>
<dbReference type="InParanoid" id="G3VYS4"/>
<sequence length="300" mass="34867">MQTLNSVANQNLYNPNDCIQEKDPLLCIDDLNQDAILSIWMKYYGGDPRIALGRHSPLEKEIMRLGGVHTIATRRLLAQKQKEEEKILKNLRQKSSDYQKALEYKKEHHLLNTGKKSMEKIWTAKIIISREDLKVPTRERKTINKHIERMKLGRRLQEGTHSKEAQTNSFLPAVTPDFKPLSLKRDYYDENSKTNKTEIKMEVTFKADEPKRTVISKPNDSGPNDKQTFDSRTKTERKIAGHTNRTRMLPTDFPGDMLFLSQNYKSTRVFLSPSMKTLLLNKEGQWKNSLQYPFEDSSHS</sequence>
<proteinExistence type="predicted"/>
<evidence type="ECO:0000313" key="3">
    <source>
        <dbReference type="Ensembl" id="ENSSHAP00000008329.1"/>
    </source>
</evidence>
<feature type="coiled-coil region" evidence="1">
    <location>
        <begin position="74"/>
        <end position="101"/>
    </location>
</feature>
<organism evidence="3 4">
    <name type="scientific">Sarcophilus harrisii</name>
    <name type="common">Tasmanian devil</name>
    <name type="synonym">Sarcophilus laniarius</name>
    <dbReference type="NCBI Taxonomy" id="9305"/>
    <lineage>
        <taxon>Eukaryota</taxon>
        <taxon>Metazoa</taxon>
        <taxon>Chordata</taxon>
        <taxon>Craniata</taxon>
        <taxon>Vertebrata</taxon>
        <taxon>Euteleostomi</taxon>
        <taxon>Mammalia</taxon>
        <taxon>Metatheria</taxon>
        <taxon>Dasyuromorphia</taxon>
        <taxon>Dasyuridae</taxon>
        <taxon>Sarcophilus</taxon>
    </lineage>
</organism>
<dbReference type="HOGENOM" id="CLU_071615_0_0_1"/>
<reference evidence="3 4" key="1">
    <citation type="journal article" date="2011" name="Proc. Natl. Acad. Sci. U.S.A.">
        <title>Genetic diversity and population structure of the endangered marsupial Sarcophilus harrisii (Tasmanian devil).</title>
        <authorList>
            <person name="Miller W."/>
            <person name="Hayes V.M."/>
            <person name="Ratan A."/>
            <person name="Petersen D.C."/>
            <person name="Wittekindt N.E."/>
            <person name="Miller J."/>
            <person name="Walenz B."/>
            <person name="Knight J."/>
            <person name="Qi J."/>
            <person name="Zhao F."/>
            <person name="Wang Q."/>
            <person name="Bedoya-Reina O.C."/>
            <person name="Katiyar N."/>
            <person name="Tomsho L.P."/>
            <person name="Kasson L.M."/>
            <person name="Hardie R.A."/>
            <person name="Woodbridge P."/>
            <person name="Tindall E.A."/>
            <person name="Bertelsen M.F."/>
            <person name="Dixon D."/>
            <person name="Pyecroft S."/>
            <person name="Helgen K.M."/>
            <person name="Lesk A.M."/>
            <person name="Pringle T.H."/>
            <person name="Patterson N."/>
            <person name="Zhang Y."/>
            <person name="Kreiss A."/>
            <person name="Woods G.M."/>
            <person name="Jones M.E."/>
            <person name="Schuster S.C."/>
        </authorList>
    </citation>
    <scope>NUCLEOTIDE SEQUENCE [LARGE SCALE GENOMIC DNA]</scope>
</reference>
<gene>
    <name evidence="3" type="primary">C2H10orf120</name>
</gene>
<dbReference type="KEGG" id="shr:100930128"/>
<evidence type="ECO:0000256" key="2">
    <source>
        <dbReference type="SAM" id="MobiDB-lite"/>
    </source>
</evidence>
<dbReference type="PANTHER" id="PTHR47509:SF1">
    <property type="entry name" value="RIKEN CDNA 4933402N03 GENE"/>
    <property type="match status" value="1"/>
</dbReference>
<feature type="compositionally biased region" description="Basic and acidic residues" evidence="2">
    <location>
        <begin position="227"/>
        <end position="237"/>
    </location>
</feature>
<dbReference type="GeneTree" id="ENSGT00390000005511"/>
<feature type="region of interest" description="Disordered" evidence="2">
    <location>
        <begin position="213"/>
        <end position="237"/>
    </location>
</feature>
<dbReference type="Pfam" id="PF17658">
    <property type="entry name" value="DUF5520"/>
    <property type="match status" value="2"/>
</dbReference>
<dbReference type="OrthoDB" id="9446792at2759"/>
<dbReference type="Proteomes" id="UP000007648">
    <property type="component" value="Unassembled WGS sequence"/>
</dbReference>
<keyword evidence="4" id="KW-1185">Reference proteome</keyword>
<dbReference type="STRING" id="9305.ENSSHAP00000008329"/>
<dbReference type="CTD" id="141553073"/>
<dbReference type="PANTHER" id="PTHR47509">
    <property type="entry name" value="MCG1612"/>
    <property type="match status" value="1"/>
</dbReference>
<keyword evidence="1" id="KW-0175">Coiled coil</keyword>
<dbReference type="Ensembl" id="ENSSHAT00000008397.2">
    <property type="protein sequence ID" value="ENSSHAP00000008329.1"/>
    <property type="gene ID" value="ENSSHAG00000007217.2"/>
</dbReference>
<feature type="compositionally biased region" description="Polar residues" evidence="2">
    <location>
        <begin position="216"/>
        <end position="226"/>
    </location>
</feature>
<evidence type="ECO:0000313" key="4">
    <source>
        <dbReference type="Proteomes" id="UP000007648"/>
    </source>
</evidence>
<dbReference type="AlphaFoldDB" id="G3VYS4"/>
<accession>G3VYS4</accession>
<evidence type="ECO:0000256" key="1">
    <source>
        <dbReference type="SAM" id="Coils"/>
    </source>
</evidence>
<protein>
    <submittedName>
        <fullName evidence="3">Uncharacterized protein</fullName>
    </submittedName>
</protein>
<reference evidence="3" key="2">
    <citation type="submission" date="2025-08" db="UniProtKB">
        <authorList>
            <consortium name="Ensembl"/>
        </authorList>
    </citation>
    <scope>IDENTIFICATION</scope>
</reference>
<dbReference type="GeneID" id="100930128"/>
<reference evidence="3" key="3">
    <citation type="submission" date="2025-09" db="UniProtKB">
        <authorList>
            <consortium name="Ensembl"/>
        </authorList>
    </citation>
    <scope>IDENTIFICATION</scope>
</reference>
<dbReference type="eggNOG" id="ENOG502RNK6">
    <property type="taxonomic scope" value="Eukaryota"/>
</dbReference>
<dbReference type="RefSeq" id="XP_003755350.1">
    <property type="nucleotide sequence ID" value="XM_003755302.2"/>
</dbReference>